<dbReference type="SUPFAM" id="SSF57889">
    <property type="entry name" value="Cysteine-rich domain"/>
    <property type="match status" value="1"/>
</dbReference>
<dbReference type="EMBL" id="PGOL01003640">
    <property type="protein sequence ID" value="PKI40245.1"/>
    <property type="molecule type" value="Genomic_DNA"/>
</dbReference>
<keyword evidence="2" id="KW-1185">Reference proteome</keyword>
<gene>
    <name evidence="1" type="ORF">CRG98_039363</name>
</gene>
<dbReference type="AlphaFoldDB" id="A0A2I0I8B9"/>
<evidence type="ECO:0000313" key="1">
    <source>
        <dbReference type="EMBL" id="PKI40245.1"/>
    </source>
</evidence>
<evidence type="ECO:0000313" key="2">
    <source>
        <dbReference type="Proteomes" id="UP000233551"/>
    </source>
</evidence>
<accession>A0A2I0I8B9</accession>
<reference evidence="1 2" key="1">
    <citation type="submission" date="2017-11" db="EMBL/GenBank/DDBJ databases">
        <title>De-novo sequencing of pomegranate (Punica granatum L.) genome.</title>
        <authorList>
            <person name="Akparov Z."/>
            <person name="Amiraslanov A."/>
            <person name="Hajiyeva S."/>
            <person name="Abbasov M."/>
            <person name="Kaur K."/>
            <person name="Hamwieh A."/>
            <person name="Solovyev V."/>
            <person name="Salamov A."/>
            <person name="Braich B."/>
            <person name="Kosarev P."/>
            <person name="Mahmoud A."/>
            <person name="Hajiyev E."/>
            <person name="Babayeva S."/>
            <person name="Izzatullayeva V."/>
            <person name="Mammadov A."/>
            <person name="Mammadov A."/>
            <person name="Sharifova S."/>
            <person name="Ojaghi J."/>
            <person name="Eynullazada K."/>
            <person name="Bayramov B."/>
            <person name="Abdulazimova A."/>
            <person name="Shahmuradov I."/>
        </authorList>
    </citation>
    <scope>NUCLEOTIDE SEQUENCE [LARGE SCALE GENOMIC DNA]</scope>
    <source>
        <strain evidence="2">cv. AG2017</strain>
        <tissue evidence="1">Leaf</tissue>
    </source>
</reference>
<name>A0A2I0I8B9_PUNGR</name>
<dbReference type="InterPro" id="IPR046349">
    <property type="entry name" value="C1-like_sf"/>
</dbReference>
<evidence type="ECO:0008006" key="3">
    <source>
        <dbReference type="Google" id="ProtNLM"/>
    </source>
</evidence>
<sequence>MEYTHFSYHCSECDYDLDLECPVLVPTLKPRDPSHLLFLFDKVGFSGDSRCSVYGDDFGGTDS</sequence>
<comment type="caution">
    <text evidence="1">The sequence shown here is derived from an EMBL/GenBank/DDBJ whole genome shotgun (WGS) entry which is preliminary data.</text>
</comment>
<proteinExistence type="predicted"/>
<protein>
    <recommendedName>
        <fullName evidence="3">DC1 domain-containing protein</fullName>
    </recommendedName>
</protein>
<dbReference type="Proteomes" id="UP000233551">
    <property type="component" value="Unassembled WGS sequence"/>
</dbReference>
<organism evidence="1 2">
    <name type="scientific">Punica granatum</name>
    <name type="common">Pomegranate</name>
    <dbReference type="NCBI Taxonomy" id="22663"/>
    <lineage>
        <taxon>Eukaryota</taxon>
        <taxon>Viridiplantae</taxon>
        <taxon>Streptophyta</taxon>
        <taxon>Embryophyta</taxon>
        <taxon>Tracheophyta</taxon>
        <taxon>Spermatophyta</taxon>
        <taxon>Magnoliopsida</taxon>
        <taxon>eudicotyledons</taxon>
        <taxon>Gunneridae</taxon>
        <taxon>Pentapetalae</taxon>
        <taxon>rosids</taxon>
        <taxon>malvids</taxon>
        <taxon>Myrtales</taxon>
        <taxon>Lythraceae</taxon>
        <taxon>Punica</taxon>
    </lineage>
</organism>